<keyword evidence="1" id="KW-0472">Membrane</keyword>
<dbReference type="AlphaFoldDB" id="A0A542Z8D9"/>
<feature type="transmembrane region" description="Helical" evidence="1">
    <location>
        <begin position="6"/>
        <end position="27"/>
    </location>
</feature>
<gene>
    <name evidence="2" type="ORF">FB460_2510</name>
</gene>
<dbReference type="RefSeq" id="WP_142094521.1">
    <property type="nucleotide sequence ID" value="NZ_BAAAMD010000002.1"/>
</dbReference>
<dbReference type="EMBL" id="VFOR01000004">
    <property type="protein sequence ID" value="TQL56617.1"/>
    <property type="molecule type" value="Genomic_DNA"/>
</dbReference>
<dbReference type="Proteomes" id="UP000316196">
    <property type="component" value="Unassembled WGS sequence"/>
</dbReference>
<organism evidence="2 3">
    <name type="scientific">Propioniferax innocua</name>
    <dbReference type="NCBI Taxonomy" id="1753"/>
    <lineage>
        <taxon>Bacteria</taxon>
        <taxon>Bacillati</taxon>
        <taxon>Actinomycetota</taxon>
        <taxon>Actinomycetes</taxon>
        <taxon>Propionibacteriales</taxon>
        <taxon>Propionibacteriaceae</taxon>
        <taxon>Propioniferax</taxon>
    </lineage>
</organism>
<evidence type="ECO:0000256" key="1">
    <source>
        <dbReference type="SAM" id="Phobius"/>
    </source>
</evidence>
<reference evidence="2 3" key="1">
    <citation type="submission" date="2019-06" db="EMBL/GenBank/DDBJ databases">
        <title>Sequencing the genomes of 1000 actinobacteria strains.</title>
        <authorList>
            <person name="Klenk H.-P."/>
        </authorList>
    </citation>
    <scope>NUCLEOTIDE SEQUENCE [LARGE SCALE GENOMIC DNA]</scope>
    <source>
        <strain evidence="2 3">DSM 8251</strain>
    </source>
</reference>
<protein>
    <submittedName>
        <fullName evidence="2">Type II secretion system protein F (GspF)</fullName>
    </submittedName>
</protein>
<accession>A0A542Z8D9</accession>
<dbReference type="PANTHER" id="PTHR35007">
    <property type="entry name" value="INTEGRAL MEMBRANE PROTEIN-RELATED"/>
    <property type="match status" value="1"/>
</dbReference>
<keyword evidence="1" id="KW-0812">Transmembrane</keyword>
<comment type="caution">
    <text evidence="2">The sequence shown here is derived from an EMBL/GenBank/DDBJ whole genome shotgun (WGS) entry which is preliminary data.</text>
</comment>
<feature type="transmembrane region" description="Helical" evidence="1">
    <location>
        <begin position="125"/>
        <end position="144"/>
    </location>
</feature>
<dbReference type="OrthoDB" id="3826732at2"/>
<evidence type="ECO:0000313" key="2">
    <source>
        <dbReference type="EMBL" id="TQL56617.1"/>
    </source>
</evidence>
<feature type="transmembrane region" description="Helical" evidence="1">
    <location>
        <begin position="271"/>
        <end position="292"/>
    </location>
</feature>
<keyword evidence="1" id="KW-1133">Transmembrane helix</keyword>
<sequence>MTPLMWLIILGTGACVVGGSVALVAGLQRTAPALGDAMAFLAGEEPGASEDFGSTGTRTERIGAWLARHSPVPLLPGQRRALALQRRSVAEFHADKFVWMLLGVVLPTLVATCVAIIAGPGPRPTVALVALCGLGAWFIPDLLLHRSRRHDQVDATDALFTFLDLVILERLANRSVPQALESAAGQSDQPLFVHIRQALARAELQQQPPHRDLTELADELDLPALADVAETLRLDETGAALTGALRARVLDLRDAHLAEQRVHAHSISERMTLAMTAPVLVFAAILLAAPLLRLTQF</sequence>
<dbReference type="PANTHER" id="PTHR35007:SF2">
    <property type="entry name" value="PILUS ASSEMBLE PROTEIN"/>
    <property type="match status" value="1"/>
</dbReference>
<keyword evidence="3" id="KW-1185">Reference proteome</keyword>
<evidence type="ECO:0000313" key="3">
    <source>
        <dbReference type="Proteomes" id="UP000316196"/>
    </source>
</evidence>
<proteinExistence type="predicted"/>
<name>A0A542Z8D9_9ACTN</name>
<feature type="transmembrane region" description="Helical" evidence="1">
    <location>
        <begin position="97"/>
        <end position="119"/>
    </location>
</feature>